<dbReference type="EMBL" id="KL198016">
    <property type="protein sequence ID" value="KDQ21879.1"/>
    <property type="molecule type" value="Genomic_DNA"/>
</dbReference>
<name>A0A067N223_BOTB1</name>
<gene>
    <name evidence="2" type="ORF">BOTBODRAFT_99598</name>
</gene>
<organism evidence="2 3">
    <name type="scientific">Botryobasidium botryosum (strain FD-172 SS1)</name>
    <dbReference type="NCBI Taxonomy" id="930990"/>
    <lineage>
        <taxon>Eukaryota</taxon>
        <taxon>Fungi</taxon>
        <taxon>Dikarya</taxon>
        <taxon>Basidiomycota</taxon>
        <taxon>Agaricomycotina</taxon>
        <taxon>Agaricomycetes</taxon>
        <taxon>Cantharellales</taxon>
        <taxon>Botryobasidiaceae</taxon>
        <taxon>Botryobasidium</taxon>
    </lineage>
</organism>
<dbReference type="CDD" id="cd07713">
    <property type="entry name" value="DHPS-like_MBL-fold"/>
    <property type="match status" value="1"/>
</dbReference>
<dbReference type="Proteomes" id="UP000027195">
    <property type="component" value="Unassembled WGS sequence"/>
</dbReference>
<sequence length="389" mass="41976">MGENSISNLTKPLAVDEVSINILVDNTIEWFGKLPPGFSNEVNQHLTRPDVPIDEKTKTPVLDLDNYCCGAHGLSIVISTTLDGKTHHTLFDTGPEAQSIARNISALKPPLASINRVVLSHWHRDHSGGILEFLRLASEARAHSADDKPSNKVVVDVHANRPTARGIAPPPKYDRVIARLPEDPTFAEIEAAGGVVEAHLGEAEGADKHRGHAVAGGTVWVSGEIPRAIEFEGGLLSGVRWVENTSGENKEGKWEPEFHIMDERYVAVDVKGKGLIIFSSCSHAGICNVVQDAATRLARPIYMIVAGLHLGGPELHPRIAPTVDFLTRRLRPQPTYILPLHCTGFPAKIALEHAIGEGCVPAGTGSKIVVKGGPDPLADERLWKGEIVD</sequence>
<proteinExistence type="predicted"/>
<reference evidence="3" key="1">
    <citation type="journal article" date="2014" name="Proc. Natl. Acad. Sci. U.S.A.">
        <title>Extensive sampling of basidiomycete genomes demonstrates inadequacy of the white-rot/brown-rot paradigm for wood decay fungi.</title>
        <authorList>
            <person name="Riley R."/>
            <person name="Salamov A.A."/>
            <person name="Brown D.W."/>
            <person name="Nagy L.G."/>
            <person name="Floudas D."/>
            <person name="Held B.W."/>
            <person name="Levasseur A."/>
            <person name="Lombard V."/>
            <person name="Morin E."/>
            <person name="Otillar R."/>
            <person name="Lindquist E.A."/>
            <person name="Sun H."/>
            <person name="LaButti K.M."/>
            <person name="Schmutz J."/>
            <person name="Jabbour D."/>
            <person name="Luo H."/>
            <person name="Baker S.E."/>
            <person name="Pisabarro A.G."/>
            <person name="Walton J.D."/>
            <person name="Blanchette R.A."/>
            <person name="Henrissat B."/>
            <person name="Martin F."/>
            <person name="Cullen D."/>
            <person name="Hibbett D.S."/>
            <person name="Grigoriev I.V."/>
        </authorList>
    </citation>
    <scope>NUCLEOTIDE SEQUENCE [LARGE SCALE GENOMIC DNA]</scope>
    <source>
        <strain evidence="3">FD-172 SS1</strain>
    </source>
</reference>
<dbReference type="InterPro" id="IPR001279">
    <property type="entry name" value="Metallo-B-lactamas"/>
</dbReference>
<dbReference type="HOGENOM" id="CLU_036012_2_0_1"/>
<dbReference type="STRING" id="930990.A0A067N223"/>
<evidence type="ECO:0000259" key="1">
    <source>
        <dbReference type="Pfam" id="PF00753"/>
    </source>
</evidence>
<dbReference type="AlphaFoldDB" id="A0A067N223"/>
<dbReference type="InterPro" id="IPR052926">
    <property type="entry name" value="Metallo-beta-lactamase_dom"/>
</dbReference>
<dbReference type="GO" id="GO:0016740">
    <property type="term" value="F:transferase activity"/>
    <property type="evidence" value="ECO:0007669"/>
    <property type="project" value="TreeGrafter"/>
</dbReference>
<dbReference type="InParanoid" id="A0A067N223"/>
<dbReference type="InterPro" id="IPR041712">
    <property type="entry name" value="DHPS-like_MBL-fold"/>
</dbReference>
<dbReference type="Gene3D" id="3.60.15.10">
    <property type="entry name" value="Ribonuclease Z/Hydroxyacylglutathione hydrolase-like"/>
    <property type="match status" value="1"/>
</dbReference>
<keyword evidence="3" id="KW-1185">Reference proteome</keyword>
<dbReference type="InterPro" id="IPR036866">
    <property type="entry name" value="RibonucZ/Hydroxyglut_hydro"/>
</dbReference>
<dbReference type="PANTHER" id="PTHR13754">
    <property type="entry name" value="METALLO-BETA-LACTAMASE SUPERFAMILY PROTEIN"/>
    <property type="match status" value="1"/>
</dbReference>
<dbReference type="Pfam" id="PF00753">
    <property type="entry name" value="Lactamase_B"/>
    <property type="match status" value="1"/>
</dbReference>
<feature type="domain" description="Metallo-beta-lactamase" evidence="1">
    <location>
        <begin position="82"/>
        <end position="171"/>
    </location>
</feature>
<evidence type="ECO:0000313" key="2">
    <source>
        <dbReference type="EMBL" id="KDQ21879.1"/>
    </source>
</evidence>
<dbReference type="SUPFAM" id="SSF56281">
    <property type="entry name" value="Metallo-hydrolase/oxidoreductase"/>
    <property type="match status" value="1"/>
</dbReference>
<dbReference type="PANTHER" id="PTHR13754:SF13">
    <property type="entry name" value="METALLO-BETA-LACTAMASE SUPERFAMILY PROTEIN (AFU_ORTHOLOGUE AFUA_3G07630)"/>
    <property type="match status" value="1"/>
</dbReference>
<evidence type="ECO:0000313" key="3">
    <source>
        <dbReference type="Proteomes" id="UP000027195"/>
    </source>
</evidence>
<dbReference type="OrthoDB" id="1470350at2759"/>
<protein>
    <recommendedName>
        <fullName evidence="1">Metallo-beta-lactamase domain-containing protein</fullName>
    </recommendedName>
</protein>
<accession>A0A067N223</accession>